<dbReference type="SUPFAM" id="SSF110324">
    <property type="entry name" value="Ribosomal L27 protein-like"/>
    <property type="match status" value="1"/>
</dbReference>
<dbReference type="AlphaFoldDB" id="A0A644T5R5"/>
<protein>
    <submittedName>
        <fullName evidence="5">50S ribosomal protein L27</fullName>
    </submittedName>
</protein>
<feature type="region of interest" description="Disordered" evidence="4">
    <location>
        <begin position="1"/>
        <end position="20"/>
    </location>
</feature>
<sequence>MAQRKAAGTAKNLRDSNPKYLGLKKGSGEAVIPGNILVRQRGTKILAGKNVGMGRDHTLFALKEGKVTFTEKRQTKFDNTTKKKKVVNVL</sequence>
<dbReference type="PANTHER" id="PTHR15893">
    <property type="entry name" value="RIBOSOMAL PROTEIN L27"/>
    <property type="match status" value="1"/>
</dbReference>
<dbReference type="PRINTS" id="PR00063">
    <property type="entry name" value="RIBOSOMALL27"/>
</dbReference>
<dbReference type="GO" id="GO:0003735">
    <property type="term" value="F:structural constituent of ribosome"/>
    <property type="evidence" value="ECO:0007669"/>
    <property type="project" value="InterPro"/>
</dbReference>
<dbReference type="InterPro" id="IPR001684">
    <property type="entry name" value="Ribosomal_bL27"/>
</dbReference>
<dbReference type="PROSITE" id="PS00831">
    <property type="entry name" value="RIBOSOMAL_L27"/>
    <property type="match status" value="1"/>
</dbReference>
<evidence type="ECO:0000256" key="3">
    <source>
        <dbReference type="ARBA" id="ARBA00023274"/>
    </source>
</evidence>
<evidence type="ECO:0000256" key="1">
    <source>
        <dbReference type="ARBA" id="ARBA00010797"/>
    </source>
</evidence>
<name>A0A644T5R5_9ZZZZ</name>
<comment type="caution">
    <text evidence="5">The sequence shown here is derived from an EMBL/GenBank/DDBJ whole genome shotgun (WGS) entry which is preliminary data.</text>
</comment>
<dbReference type="Pfam" id="PF01016">
    <property type="entry name" value="Ribosomal_L27"/>
    <property type="match status" value="1"/>
</dbReference>
<reference evidence="5" key="1">
    <citation type="submission" date="2019-08" db="EMBL/GenBank/DDBJ databases">
        <authorList>
            <person name="Kucharzyk K."/>
            <person name="Murdoch R.W."/>
            <person name="Higgins S."/>
            <person name="Loffler F."/>
        </authorList>
    </citation>
    <scope>NUCLEOTIDE SEQUENCE</scope>
</reference>
<dbReference type="InterPro" id="IPR018261">
    <property type="entry name" value="Ribosomal_bL27_CS"/>
</dbReference>
<dbReference type="FunFam" id="2.40.50.100:FF:000020">
    <property type="entry name" value="50S ribosomal protein L27"/>
    <property type="match status" value="1"/>
</dbReference>
<accession>A0A644T5R5</accession>
<dbReference type="PANTHER" id="PTHR15893:SF0">
    <property type="entry name" value="LARGE RIBOSOMAL SUBUNIT PROTEIN BL27M"/>
    <property type="match status" value="1"/>
</dbReference>
<gene>
    <name evidence="5" type="primary">rpmA_4</name>
    <name evidence="5" type="ORF">SDC9_07879</name>
</gene>
<keyword evidence="3" id="KW-0687">Ribonucleoprotein</keyword>
<evidence type="ECO:0000256" key="4">
    <source>
        <dbReference type="SAM" id="MobiDB-lite"/>
    </source>
</evidence>
<proteinExistence type="inferred from homology"/>
<comment type="similarity">
    <text evidence="1">Belongs to the bacterial ribosomal protein bL27 family.</text>
</comment>
<dbReference type="Gene3D" id="2.40.50.100">
    <property type="match status" value="1"/>
</dbReference>
<dbReference type="NCBIfam" id="TIGR00062">
    <property type="entry name" value="L27"/>
    <property type="match status" value="1"/>
</dbReference>
<dbReference type="GO" id="GO:0006412">
    <property type="term" value="P:translation"/>
    <property type="evidence" value="ECO:0007669"/>
    <property type="project" value="InterPro"/>
</dbReference>
<dbReference type="GO" id="GO:0022625">
    <property type="term" value="C:cytosolic large ribosomal subunit"/>
    <property type="evidence" value="ECO:0007669"/>
    <property type="project" value="TreeGrafter"/>
</dbReference>
<evidence type="ECO:0000313" key="5">
    <source>
        <dbReference type="EMBL" id="MPL62268.1"/>
    </source>
</evidence>
<evidence type="ECO:0000256" key="2">
    <source>
        <dbReference type="ARBA" id="ARBA00022980"/>
    </source>
</evidence>
<keyword evidence="2 5" id="KW-0689">Ribosomal protein</keyword>
<dbReference type="EMBL" id="VSSQ01000017">
    <property type="protein sequence ID" value="MPL62268.1"/>
    <property type="molecule type" value="Genomic_DNA"/>
</dbReference>
<organism evidence="5">
    <name type="scientific">bioreactor metagenome</name>
    <dbReference type="NCBI Taxonomy" id="1076179"/>
    <lineage>
        <taxon>unclassified sequences</taxon>
        <taxon>metagenomes</taxon>
        <taxon>ecological metagenomes</taxon>
    </lineage>
</organism>